<dbReference type="InterPro" id="IPR000322">
    <property type="entry name" value="Glyco_hydro_31_TIM"/>
</dbReference>
<dbReference type="EMBL" id="OB665437">
    <property type="protein sequence ID" value="CAD7232979.1"/>
    <property type="molecule type" value="Genomic_DNA"/>
</dbReference>
<organism evidence="5">
    <name type="scientific">Cyprideis torosa</name>
    <dbReference type="NCBI Taxonomy" id="163714"/>
    <lineage>
        <taxon>Eukaryota</taxon>
        <taxon>Metazoa</taxon>
        <taxon>Ecdysozoa</taxon>
        <taxon>Arthropoda</taxon>
        <taxon>Crustacea</taxon>
        <taxon>Oligostraca</taxon>
        <taxon>Ostracoda</taxon>
        <taxon>Podocopa</taxon>
        <taxon>Podocopida</taxon>
        <taxon>Cytherocopina</taxon>
        <taxon>Cytheroidea</taxon>
        <taxon>Cytherideidae</taxon>
        <taxon>Cyprideis</taxon>
    </lineage>
</organism>
<dbReference type="InterPro" id="IPR048395">
    <property type="entry name" value="Glyco_hydro_31_C"/>
</dbReference>
<dbReference type="PROSITE" id="PS50041">
    <property type="entry name" value="C_TYPE_LECTIN_2"/>
    <property type="match status" value="1"/>
</dbReference>
<dbReference type="GO" id="GO:0004558">
    <property type="term" value="F:alpha-1,4-glucosidase activity"/>
    <property type="evidence" value="ECO:0007669"/>
    <property type="project" value="TreeGrafter"/>
</dbReference>
<dbReference type="Gene3D" id="3.10.100.10">
    <property type="entry name" value="Mannose-Binding Protein A, subunit A"/>
    <property type="match status" value="1"/>
</dbReference>
<evidence type="ECO:0000256" key="3">
    <source>
        <dbReference type="ARBA" id="ARBA00023180"/>
    </source>
</evidence>
<dbReference type="PANTHER" id="PTHR22762:SF133">
    <property type="entry name" value="P-TYPE DOMAIN-CONTAINING PROTEIN"/>
    <property type="match status" value="1"/>
</dbReference>
<dbReference type="Pfam" id="PF21365">
    <property type="entry name" value="Glyco_hydro_31_3rd"/>
    <property type="match status" value="1"/>
</dbReference>
<dbReference type="Gene3D" id="3.20.20.80">
    <property type="entry name" value="Glycosidases"/>
    <property type="match status" value="3"/>
</dbReference>
<evidence type="ECO:0000256" key="2">
    <source>
        <dbReference type="ARBA" id="ARBA00023157"/>
    </source>
</evidence>
<dbReference type="InterPro" id="IPR016186">
    <property type="entry name" value="C-type_lectin-like/link_sf"/>
</dbReference>
<dbReference type="InterPro" id="IPR011013">
    <property type="entry name" value="Gal_mutarotase_sf_dom"/>
</dbReference>
<evidence type="ECO:0000256" key="4">
    <source>
        <dbReference type="RuleBase" id="RU361185"/>
    </source>
</evidence>
<dbReference type="InterPro" id="IPR018378">
    <property type="entry name" value="C-type_lectin_CS"/>
</dbReference>
<dbReference type="Pfam" id="PF00059">
    <property type="entry name" value="Lectin_C"/>
    <property type="match status" value="1"/>
</dbReference>
<dbReference type="SMART" id="SM00034">
    <property type="entry name" value="CLECT"/>
    <property type="match status" value="1"/>
</dbReference>
<accession>A0A7R8WL73</accession>
<dbReference type="SUPFAM" id="SSF74650">
    <property type="entry name" value="Galactose mutarotase-like"/>
    <property type="match status" value="1"/>
</dbReference>
<protein>
    <submittedName>
        <fullName evidence="5">Uncharacterized protein</fullName>
    </submittedName>
</protein>
<feature type="non-terminal residue" evidence="5">
    <location>
        <position position="805"/>
    </location>
</feature>
<keyword evidence="2" id="KW-1015">Disulfide bond</keyword>
<dbReference type="CDD" id="cd14752">
    <property type="entry name" value="GH31_N"/>
    <property type="match status" value="1"/>
</dbReference>
<dbReference type="InterPro" id="IPR016187">
    <property type="entry name" value="CTDL_fold"/>
</dbReference>
<dbReference type="InterPro" id="IPR001304">
    <property type="entry name" value="C-type_lectin-like"/>
</dbReference>
<dbReference type="GO" id="GO:0030246">
    <property type="term" value="F:carbohydrate binding"/>
    <property type="evidence" value="ECO:0007669"/>
    <property type="project" value="InterPro"/>
</dbReference>
<dbReference type="Gene3D" id="2.60.40.1760">
    <property type="entry name" value="glycosyl hydrolase (family 31)"/>
    <property type="match status" value="1"/>
</dbReference>
<keyword evidence="3" id="KW-0325">Glycoprotein</keyword>
<proteinExistence type="inferred from homology"/>
<dbReference type="SUPFAM" id="SSF56436">
    <property type="entry name" value="C-type lectin-like"/>
    <property type="match status" value="1"/>
</dbReference>
<dbReference type="PROSITE" id="PS00615">
    <property type="entry name" value="C_TYPE_LECTIN_1"/>
    <property type="match status" value="1"/>
</dbReference>
<keyword evidence="4" id="KW-0378">Hydrolase</keyword>
<reference evidence="5" key="1">
    <citation type="submission" date="2020-11" db="EMBL/GenBank/DDBJ databases">
        <authorList>
            <person name="Tran Van P."/>
        </authorList>
    </citation>
    <scope>NUCLEOTIDE SEQUENCE</scope>
</reference>
<dbReference type="Gene3D" id="2.60.40.1180">
    <property type="entry name" value="Golgi alpha-mannosidase II"/>
    <property type="match status" value="1"/>
</dbReference>
<comment type="similarity">
    <text evidence="1 4">Belongs to the glycosyl hydrolase 31 family.</text>
</comment>
<dbReference type="SUPFAM" id="SSF51011">
    <property type="entry name" value="Glycosyl hydrolase domain"/>
    <property type="match status" value="1"/>
</dbReference>
<dbReference type="InterPro" id="IPR013780">
    <property type="entry name" value="Glyco_hydro_b"/>
</dbReference>
<dbReference type="GO" id="GO:0005975">
    <property type="term" value="P:carbohydrate metabolic process"/>
    <property type="evidence" value="ECO:0007669"/>
    <property type="project" value="InterPro"/>
</dbReference>
<dbReference type="CDD" id="cd00037">
    <property type="entry name" value="CLECT"/>
    <property type="match status" value="1"/>
</dbReference>
<evidence type="ECO:0000313" key="5">
    <source>
        <dbReference type="EMBL" id="CAD7232979.1"/>
    </source>
</evidence>
<dbReference type="OrthoDB" id="6340082at2759"/>
<keyword evidence="4" id="KW-0326">Glycosidase</keyword>
<gene>
    <name evidence="5" type="ORF">CTOB1V02_LOCUS10804</name>
</gene>
<sequence length="805" mass="92004">MACFKRAVFLLFTLQCINGLRCPVPSARDPLCPRGWTYANDVCDCCYKFSESWDRLRYEKAERKCAQFGGSLVSIHGDSEQSFIHSNIKAPSWVGLNSRRDGQTYEWVDGTPLDYTNWAAGEPSSDSEQCVEMIHLGDNAGKWNDNSCDTELSYACQLDLTKECESLSSFCTPGSQTGGPCQLKGEENEIVGYQVASPMIPIDGPGFRVLLQTNTPGGSSLYSEPFLEIYFEARYISETHLEIKFYPAGDVDRYEVPVPLNLEEGDWTQSLYEVILRDNSAGSPFDFYVRRKDTGNIIFENFGPLIFEDQFLQFTTSLPSERLYGFGENVHETYRHRFSSEHRTFPMFTRDLSPYGGYRNLYGMQPYYQVVEDEVGNTHGVLILNSNAMEYEYALKEDRSPYLTLRSIGGIFDFHILMGPSSIELNQQYTSLVGRPFIPPYWSLGFQLCRWGYQNLDEVKDVVTRTRAAGIPQDIQYVDIDYMDERKDFTLDVVNFGGLPDYVREVKAEGIHFTVILAVVFGTNDDRPEEDFYPPELPDWSLKCPPNRWDYPPYTTAHVSDDSNRSGTMAEKALCLIAMNVNDTDPNNVTVYRQYDVHSLYGWTQVQPTWEASREATGHRSMVFSRSTYPGVGKQIGHWYGDNYSKWVGAFYPFSRNHNSKGNAAQDPAQWPSVAEASRIALGIRYRLLPYLYTLFYEVHAFGTPVIRPLFVNYPSDEYSIDVDDQFMWGSGLMISPIVYEESYNERRIYYPEDIWYDYYTGQAIAGPLYANAYPSDMEIPLHLRGGSILPAQEPALNTMLRYGR</sequence>
<dbReference type="Pfam" id="PF01055">
    <property type="entry name" value="Glyco_hydro_31_2nd"/>
    <property type="match status" value="2"/>
</dbReference>
<evidence type="ECO:0000256" key="1">
    <source>
        <dbReference type="ARBA" id="ARBA00007806"/>
    </source>
</evidence>
<dbReference type="PANTHER" id="PTHR22762">
    <property type="entry name" value="ALPHA-GLUCOSIDASE"/>
    <property type="match status" value="1"/>
</dbReference>
<dbReference type="InterPro" id="IPR017853">
    <property type="entry name" value="GH"/>
</dbReference>
<name>A0A7R8WL73_9CRUS</name>
<dbReference type="AlphaFoldDB" id="A0A7R8WL73"/>
<dbReference type="SUPFAM" id="SSF51445">
    <property type="entry name" value="(Trans)glycosidases"/>
    <property type="match status" value="1"/>
</dbReference>